<evidence type="ECO:0000256" key="1">
    <source>
        <dbReference type="SAM" id="MobiDB-lite"/>
    </source>
</evidence>
<reference evidence="3" key="1">
    <citation type="journal article" date="2014" name="Genome Biol. Evol.">
        <title>Pangenome evidence for extensive interdomain horizontal transfer affecting lineage core and shell genes in uncultured planktonic thaumarchaeota and euryarchaeota.</title>
        <authorList>
            <person name="Deschamps P."/>
            <person name="Zivanovic Y."/>
            <person name="Moreira D."/>
            <person name="Rodriguez-Valera F."/>
            <person name="Lopez-Garcia P."/>
        </authorList>
    </citation>
    <scope>NUCLEOTIDE SEQUENCE</scope>
</reference>
<proteinExistence type="predicted"/>
<name>A0A075IA95_9EURY</name>
<feature type="transmembrane region" description="Helical" evidence="2">
    <location>
        <begin position="181"/>
        <end position="202"/>
    </location>
</feature>
<keyword evidence="2" id="KW-0812">Transmembrane</keyword>
<evidence type="ECO:0000313" key="3">
    <source>
        <dbReference type="EMBL" id="AIF24710.1"/>
    </source>
</evidence>
<dbReference type="AlphaFoldDB" id="A0A075IA95"/>
<keyword evidence="2" id="KW-0472">Membrane</keyword>
<sequence>MIFKTADLGRNLLIALILSVFVLPVANAGLVEIYINDSEELTESEEEFVIRSGKNLDLEIRLNGAYRIDSGDENLSVESIYIDVYFDSDEDRREPTSGLPQFKSNDGLDPGYDKFVSAFKGDDTRFEGYEGPIRFSIIMKNSSSGIVRDVVIIITMETPSSKSEDSSGFSFSIPEPIIDNLPLILGGIVGLFILSFGIYRLILAPEDTTADIYRTKESIDPLKKSLTGVGYESELPSESKLHRLENRKEDTEEEEEKIDLDDDDDDEDDDFDESKLLAELTGSQSLRDTSEDKESEPEVPPKKKAVKKKVAKKTVARKKVVRKAAPAKTAEPEINMGQGIIKMTCPSCEKIHNVEDTTSRFICSCGRRIRV</sequence>
<feature type="compositionally biased region" description="Acidic residues" evidence="1">
    <location>
        <begin position="251"/>
        <end position="272"/>
    </location>
</feature>
<organism evidence="3">
    <name type="scientific">uncultured marine group II/III euryarchaeote SAT1000_38_B01</name>
    <dbReference type="NCBI Taxonomy" id="1456579"/>
    <lineage>
        <taxon>Archaea</taxon>
        <taxon>Methanobacteriati</taxon>
        <taxon>Methanobacteriota</taxon>
        <taxon>environmental samples</taxon>
    </lineage>
</organism>
<feature type="compositionally biased region" description="Basic and acidic residues" evidence="1">
    <location>
        <begin position="237"/>
        <end position="250"/>
    </location>
</feature>
<protein>
    <submittedName>
        <fullName evidence="3">Uncharacterized protein</fullName>
    </submittedName>
</protein>
<accession>A0A075IA95</accession>
<feature type="compositionally biased region" description="Basic residues" evidence="1">
    <location>
        <begin position="302"/>
        <end position="311"/>
    </location>
</feature>
<keyword evidence="2" id="KW-1133">Transmembrane helix</keyword>
<feature type="region of interest" description="Disordered" evidence="1">
    <location>
        <begin position="230"/>
        <end position="311"/>
    </location>
</feature>
<evidence type="ECO:0000256" key="2">
    <source>
        <dbReference type="SAM" id="Phobius"/>
    </source>
</evidence>
<dbReference type="EMBL" id="KF901270">
    <property type="protein sequence ID" value="AIF24710.1"/>
    <property type="molecule type" value="Genomic_DNA"/>
</dbReference>